<dbReference type="GO" id="GO:0030288">
    <property type="term" value="C:outer membrane-bounded periplasmic space"/>
    <property type="evidence" value="ECO:0007669"/>
    <property type="project" value="TreeGrafter"/>
</dbReference>
<dbReference type="AlphaFoldDB" id="A0A4Q7KYR4"/>
<sequence>MASTRRRWHASVLVATASCLVLTACSSTETPQAASSSCGQVADNSAGFPRTVKHVMGEAKIDKPPKRVAALDTSYVDAALALDTEVIAFTKYRGFGDKLPDYLAADAAKCGTNAKAVGELAAPDVEQIYALKPDLIVSAKIRHEKYYQQFASSAPTVFSQTTGASWKDNIRLLGKALGKEQLADKRIADYESRARRLGEAIKTKNGGKAPTVTLARFVAGEQTARLYTSESYAGIVMRDIGLPRPPGQPDRTDKVNVDVSQEEILKLDADRVFVGVYDDDARKGAEVKSRFAANPLWGKLTGKVSDVNDTTWITSVSLQGAHAIMDDLAKLFGVDPMK</sequence>
<reference evidence="7 8" key="1">
    <citation type="submission" date="2019-02" db="EMBL/GenBank/DDBJ databases">
        <title>Genomic Encyclopedia of Type Strains, Phase IV (KMG-IV): sequencing the most valuable type-strain genomes for metagenomic binning, comparative biology and taxonomic classification.</title>
        <authorList>
            <person name="Goeker M."/>
        </authorList>
    </citation>
    <scope>NUCLEOTIDE SEQUENCE [LARGE SCALE GENOMIC DNA]</scope>
    <source>
        <strain evidence="7 8">DSM 101727</strain>
    </source>
</reference>
<dbReference type="SUPFAM" id="SSF53807">
    <property type="entry name" value="Helical backbone' metal receptor"/>
    <property type="match status" value="1"/>
</dbReference>
<dbReference type="CDD" id="cd01146">
    <property type="entry name" value="FhuD"/>
    <property type="match status" value="1"/>
</dbReference>
<evidence type="ECO:0000256" key="1">
    <source>
        <dbReference type="ARBA" id="ARBA00004196"/>
    </source>
</evidence>
<feature type="signal peptide" evidence="5">
    <location>
        <begin position="1"/>
        <end position="23"/>
    </location>
</feature>
<proteinExistence type="inferred from homology"/>
<feature type="domain" description="Fe/B12 periplasmic-binding" evidence="6">
    <location>
        <begin position="67"/>
        <end position="336"/>
    </location>
</feature>
<comment type="subcellular location">
    <subcellularLocation>
        <location evidence="1">Cell envelope</location>
    </subcellularLocation>
</comment>
<dbReference type="OrthoDB" id="9793175at2"/>
<dbReference type="RefSeq" id="WP_130344148.1">
    <property type="nucleotide sequence ID" value="NZ_SGWQ01000003.1"/>
</dbReference>
<keyword evidence="3" id="KW-0813">Transport</keyword>
<dbReference type="EMBL" id="SGWQ01000003">
    <property type="protein sequence ID" value="RZS41201.1"/>
    <property type="molecule type" value="Genomic_DNA"/>
</dbReference>
<dbReference type="PROSITE" id="PS51257">
    <property type="entry name" value="PROKAR_LIPOPROTEIN"/>
    <property type="match status" value="1"/>
</dbReference>
<keyword evidence="4 5" id="KW-0732">Signal</keyword>
<evidence type="ECO:0000313" key="8">
    <source>
        <dbReference type="Proteomes" id="UP000294257"/>
    </source>
</evidence>
<gene>
    <name evidence="7" type="ORF">EV193_103521</name>
</gene>
<dbReference type="InterPro" id="IPR051313">
    <property type="entry name" value="Bact_iron-sidero_bind"/>
</dbReference>
<dbReference type="PROSITE" id="PS50983">
    <property type="entry name" value="FE_B12_PBP"/>
    <property type="match status" value="1"/>
</dbReference>
<dbReference type="Gene3D" id="3.40.50.1980">
    <property type="entry name" value="Nitrogenase molybdenum iron protein domain"/>
    <property type="match status" value="2"/>
</dbReference>
<evidence type="ECO:0000259" key="6">
    <source>
        <dbReference type="PROSITE" id="PS50983"/>
    </source>
</evidence>
<evidence type="ECO:0000313" key="7">
    <source>
        <dbReference type="EMBL" id="RZS41201.1"/>
    </source>
</evidence>
<dbReference type="Proteomes" id="UP000294257">
    <property type="component" value="Unassembled WGS sequence"/>
</dbReference>
<accession>A0A4Q7KYR4</accession>
<feature type="chain" id="PRO_5039323026" evidence="5">
    <location>
        <begin position="24"/>
        <end position="338"/>
    </location>
</feature>
<dbReference type="PANTHER" id="PTHR30532:SF21">
    <property type="entry name" value="SIDEROPHORE-BINDING LIPOPROTEIN YFIY-RELATED"/>
    <property type="match status" value="1"/>
</dbReference>
<organism evidence="7 8">
    <name type="scientific">Herbihabitans rhizosphaerae</name>
    <dbReference type="NCBI Taxonomy" id="1872711"/>
    <lineage>
        <taxon>Bacteria</taxon>
        <taxon>Bacillati</taxon>
        <taxon>Actinomycetota</taxon>
        <taxon>Actinomycetes</taxon>
        <taxon>Pseudonocardiales</taxon>
        <taxon>Pseudonocardiaceae</taxon>
        <taxon>Herbihabitans</taxon>
    </lineage>
</organism>
<dbReference type="PANTHER" id="PTHR30532">
    <property type="entry name" value="IRON III DICITRATE-BINDING PERIPLASMIC PROTEIN"/>
    <property type="match status" value="1"/>
</dbReference>
<evidence type="ECO:0000256" key="2">
    <source>
        <dbReference type="ARBA" id="ARBA00008814"/>
    </source>
</evidence>
<evidence type="ECO:0000256" key="5">
    <source>
        <dbReference type="SAM" id="SignalP"/>
    </source>
</evidence>
<comment type="caution">
    <text evidence="7">The sequence shown here is derived from an EMBL/GenBank/DDBJ whole genome shotgun (WGS) entry which is preliminary data.</text>
</comment>
<dbReference type="GO" id="GO:1901678">
    <property type="term" value="P:iron coordination entity transport"/>
    <property type="evidence" value="ECO:0007669"/>
    <property type="project" value="UniProtKB-ARBA"/>
</dbReference>
<dbReference type="InterPro" id="IPR002491">
    <property type="entry name" value="ABC_transptr_periplasmic_BD"/>
</dbReference>
<name>A0A4Q7KYR4_9PSEU</name>
<dbReference type="Pfam" id="PF01497">
    <property type="entry name" value="Peripla_BP_2"/>
    <property type="match status" value="1"/>
</dbReference>
<protein>
    <submittedName>
        <fullName evidence="7">Iron complex transport system substrate-binding protein</fullName>
    </submittedName>
</protein>
<keyword evidence="8" id="KW-1185">Reference proteome</keyword>
<comment type="similarity">
    <text evidence="2">Belongs to the bacterial solute-binding protein 8 family.</text>
</comment>
<evidence type="ECO:0000256" key="3">
    <source>
        <dbReference type="ARBA" id="ARBA00022448"/>
    </source>
</evidence>
<evidence type="ECO:0000256" key="4">
    <source>
        <dbReference type="ARBA" id="ARBA00022729"/>
    </source>
</evidence>